<feature type="domain" description="Phosphoribosyltransferase" evidence="3">
    <location>
        <begin position="30"/>
        <end position="168"/>
    </location>
</feature>
<dbReference type="PANTHER" id="PTHR43363">
    <property type="entry name" value="HYPOXANTHINE PHOSPHORIBOSYLTRANSFERASE"/>
    <property type="match status" value="1"/>
</dbReference>
<reference evidence="5" key="1">
    <citation type="submission" date="2016-10" db="EMBL/GenBank/DDBJ databases">
        <authorList>
            <person name="Varghese N."/>
            <person name="Submissions S."/>
        </authorList>
    </citation>
    <scope>NUCLEOTIDE SEQUENCE [LARGE SCALE GENOMIC DNA]</scope>
    <source>
        <strain evidence="5">IBRC-M 10655</strain>
    </source>
</reference>
<dbReference type="PANTHER" id="PTHR43363:SF1">
    <property type="entry name" value="HYPOXANTHINE-GUANINE PHOSPHORIBOSYLTRANSFERASE"/>
    <property type="match status" value="1"/>
</dbReference>
<organism evidence="4 5">
    <name type="scientific">Actinokineospora alba</name>
    <dbReference type="NCBI Taxonomy" id="504798"/>
    <lineage>
        <taxon>Bacteria</taxon>
        <taxon>Bacillati</taxon>
        <taxon>Actinomycetota</taxon>
        <taxon>Actinomycetes</taxon>
        <taxon>Pseudonocardiales</taxon>
        <taxon>Pseudonocardiaceae</taxon>
        <taxon>Actinokineospora</taxon>
    </lineage>
</organism>
<dbReference type="InterPro" id="IPR000836">
    <property type="entry name" value="PRTase_dom"/>
</dbReference>
<keyword evidence="2" id="KW-0808">Transferase</keyword>
<dbReference type="OrthoDB" id="307631at2"/>
<dbReference type="EMBL" id="FNJB01000004">
    <property type="protein sequence ID" value="SDO65281.1"/>
    <property type="molecule type" value="Genomic_DNA"/>
</dbReference>
<dbReference type="GO" id="GO:0016757">
    <property type="term" value="F:glycosyltransferase activity"/>
    <property type="evidence" value="ECO:0007669"/>
    <property type="project" value="UniProtKB-KW"/>
</dbReference>
<keyword evidence="1" id="KW-0328">Glycosyltransferase</keyword>
<accession>A0A1H0LBB7</accession>
<dbReference type="Proteomes" id="UP000199651">
    <property type="component" value="Unassembled WGS sequence"/>
</dbReference>
<proteinExistence type="predicted"/>
<evidence type="ECO:0000259" key="3">
    <source>
        <dbReference type="Pfam" id="PF00156"/>
    </source>
</evidence>
<dbReference type="STRING" id="504798.SAMN05421871_109223"/>
<evidence type="ECO:0000256" key="2">
    <source>
        <dbReference type="ARBA" id="ARBA00022679"/>
    </source>
</evidence>
<dbReference type="Pfam" id="PF00156">
    <property type="entry name" value="Pribosyltran"/>
    <property type="match status" value="1"/>
</dbReference>
<dbReference type="RefSeq" id="WP_091373178.1">
    <property type="nucleotide sequence ID" value="NZ_FNDV01000009.1"/>
</dbReference>
<sequence>MNHHTAQRVFEHQRIWRVTPDALSEACLLLFAAINDDHPQVDHIIGVANGGIAPARVLAGRLGVKARTLQARHYADDRLYREGTGNVTVEFDAFRRTLGRRKLDGTILLVDDICGSGATLHKLGNVLAPVLGPHARLITATLCLNTGAKTRPDYSVWTVSDWVSFPWEKRPDQPITNLLIPEQVICHV</sequence>
<keyword evidence="5" id="KW-1185">Reference proteome</keyword>
<dbReference type="AlphaFoldDB" id="A0A1H0LBB7"/>
<evidence type="ECO:0000313" key="5">
    <source>
        <dbReference type="Proteomes" id="UP000199651"/>
    </source>
</evidence>
<gene>
    <name evidence="4" type="ORF">SAMN05192558_10474</name>
</gene>
<name>A0A1H0LBB7_9PSEU</name>
<dbReference type="CDD" id="cd06223">
    <property type="entry name" value="PRTases_typeI"/>
    <property type="match status" value="1"/>
</dbReference>
<evidence type="ECO:0000313" key="4">
    <source>
        <dbReference type="EMBL" id="SDO65281.1"/>
    </source>
</evidence>
<dbReference type="SUPFAM" id="SSF53271">
    <property type="entry name" value="PRTase-like"/>
    <property type="match status" value="1"/>
</dbReference>
<evidence type="ECO:0000256" key="1">
    <source>
        <dbReference type="ARBA" id="ARBA00022676"/>
    </source>
</evidence>
<dbReference type="InterPro" id="IPR029057">
    <property type="entry name" value="PRTase-like"/>
</dbReference>
<dbReference type="Gene3D" id="3.40.50.2020">
    <property type="match status" value="1"/>
</dbReference>
<protein>
    <recommendedName>
        <fullName evidence="3">Phosphoribosyltransferase domain-containing protein</fullName>
    </recommendedName>
</protein>